<dbReference type="PANTHER" id="PTHR11749">
    <property type="entry name" value="RIBULOSE-5-PHOSPHATE-3-EPIMERASE"/>
    <property type="match status" value="1"/>
</dbReference>
<evidence type="ECO:0000313" key="15">
    <source>
        <dbReference type="EMBL" id="OEH82328.1"/>
    </source>
</evidence>
<evidence type="ECO:0000256" key="12">
    <source>
        <dbReference type="PIRSR" id="PIRSR001461-1"/>
    </source>
</evidence>
<feature type="binding site" evidence="10 13">
    <location>
        <position position="34"/>
    </location>
    <ligand>
        <name>a divalent metal cation</name>
        <dbReference type="ChEBI" id="CHEBI:60240"/>
    </ligand>
</feature>
<comment type="function">
    <text evidence="10">Catalyzes the reversible epimerization of D-ribulose 5-phosphate to D-xylulose 5-phosphate.</text>
</comment>
<comment type="cofactor">
    <cofactor evidence="2">
        <name>Mn(2+)</name>
        <dbReference type="ChEBI" id="CHEBI:29035"/>
    </cofactor>
</comment>
<evidence type="ECO:0000256" key="8">
    <source>
        <dbReference type="ARBA" id="ARBA00022723"/>
    </source>
</evidence>
<feature type="binding site" evidence="10 13">
    <location>
        <position position="65"/>
    </location>
    <ligand>
        <name>a divalent metal cation</name>
        <dbReference type="ChEBI" id="CHEBI:60240"/>
    </ligand>
</feature>
<sequence>MMKIAPSILAADFANLGQAVEQVDQAGCDLIHLDIMDGHFVPALTFGPGMVKALRSHSDKLFDCHLMMAEPEKWLADFVEAGADLISVHVEACANLPEVIKKIKSFGVKAGVVLNPETPVSFIEAVLPEVDLVIQMTVIPGAGGQAFIMETLDKIDQLVTLRHTKKLKFLIEVDGGINAKTARICREHQVDVVVAGSSVYQSENLVSAIQALR</sequence>
<evidence type="ECO:0000256" key="6">
    <source>
        <dbReference type="ARBA" id="ARBA00009541"/>
    </source>
</evidence>
<keyword evidence="8 10" id="KW-0479">Metal-binding</keyword>
<dbReference type="STRING" id="762845.BCR26_02540"/>
<proteinExistence type="inferred from homology"/>
<dbReference type="SUPFAM" id="SSF51366">
    <property type="entry name" value="Ribulose-phoshate binding barrel"/>
    <property type="match status" value="1"/>
</dbReference>
<evidence type="ECO:0000256" key="9">
    <source>
        <dbReference type="ARBA" id="ARBA00023235"/>
    </source>
</evidence>
<name>A0A1E5KWY4_9ENTE</name>
<evidence type="ECO:0000256" key="13">
    <source>
        <dbReference type="PIRSR" id="PIRSR001461-2"/>
    </source>
</evidence>
<dbReference type="EMBL" id="MIEK01000023">
    <property type="protein sequence ID" value="OEH82328.1"/>
    <property type="molecule type" value="Genomic_DNA"/>
</dbReference>
<comment type="caution">
    <text evidence="15">The sequence shown here is derived from an EMBL/GenBank/DDBJ whole genome shotgun (WGS) entry which is preliminary data.</text>
</comment>
<dbReference type="InterPro" id="IPR011060">
    <property type="entry name" value="RibuloseP-bd_barrel"/>
</dbReference>
<dbReference type="NCBIfam" id="NF004076">
    <property type="entry name" value="PRK05581.1-4"/>
    <property type="match status" value="1"/>
</dbReference>
<comment type="cofactor">
    <cofactor evidence="4">
        <name>Zn(2+)</name>
        <dbReference type="ChEBI" id="CHEBI:29105"/>
    </cofactor>
</comment>
<dbReference type="NCBIfam" id="TIGR01163">
    <property type="entry name" value="rpe"/>
    <property type="match status" value="1"/>
</dbReference>
<dbReference type="EC" id="5.1.3.1" evidence="7 10"/>
<dbReference type="CDD" id="cd00429">
    <property type="entry name" value="RPE"/>
    <property type="match status" value="1"/>
</dbReference>
<comment type="cofactor">
    <cofactor evidence="10 13">
        <name>a divalent metal cation</name>
        <dbReference type="ChEBI" id="CHEBI:60240"/>
    </cofactor>
    <text evidence="10 13">Binds 1 divalent metal cation per subunit.</text>
</comment>
<feature type="binding site" evidence="10 13">
    <location>
        <position position="32"/>
    </location>
    <ligand>
        <name>a divalent metal cation</name>
        <dbReference type="ChEBI" id="CHEBI:60240"/>
    </ligand>
</feature>
<dbReference type="PIRSF" id="PIRSF001461">
    <property type="entry name" value="RPE"/>
    <property type="match status" value="1"/>
</dbReference>
<dbReference type="Gene3D" id="3.20.20.70">
    <property type="entry name" value="Aldolase class I"/>
    <property type="match status" value="1"/>
</dbReference>
<dbReference type="GO" id="GO:0004750">
    <property type="term" value="F:D-ribulose-phosphate 3-epimerase activity"/>
    <property type="evidence" value="ECO:0007669"/>
    <property type="project" value="UniProtKB-UniRule"/>
</dbReference>
<feature type="binding site" evidence="14">
    <location>
        <begin position="141"/>
        <end position="144"/>
    </location>
    <ligand>
        <name>substrate</name>
    </ligand>
</feature>
<dbReference type="GO" id="GO:0019323">
    <property type="term" value="P:pentose catabolic process"/>
    <property type="evidence" value="ECO:0007669"/>
    <property type="project" value="UniProtKB-UniRule"/>
</dbReference>
<comment type="pathway">
    <text evidence="10">Carbohydrate degradation.</text>
</comment>
<evidence type="ECO:0000256" key="10">
    <source>
        <dbReference type="HAMAP-Rule" id="MF_02227"/>
    </source>
</evidence>
<keyword evidence="16" id="KW-1185">Reference proteome</keyword>
<evidence type="ECO:0000256" key="3">
    <source>
        <dbReference type="ARBA" id="ARBA00001941"/>
    </source>
</evidence>
<feature type="binding site" evidence="10 14">
    <location>
        <begin position="196"/>
        <end position="197"/>
    </location>
    <ligand>
        <name>substrate</name>
    </ligand>
</feature>
<evidence type="ECO:0000256" key="11">
    <source>
        <dbReference type="PIRNR" id="PIRNR001461"/>
    </source>
</evidence>
<dbReference type="Pfam" id="PF00834">
    <property type="entry name" value="Ribul_P_3_epim"/>
    <property type="match status" value="1"/>
</dbReference>
<feature type="binding site" evidence="10">
    <location>
        <begin position="174"/>
        <end position="176"/>
    </location>
    <ligand>
        <name>substrate</name>
    </ligand>
</feature>
<feature type="binding site" evidence="10 14">
    <location>
        <position position="65"/>
    </location>
    <ligand>
        <name>substrate</name>
    </ligand>
</feature>
<gene>
    <name evidence="10" type="primary">rpe</name>
    <name evidence="15" type="ORF">BCR26_02540</name>
</gene>
<keyword evidence="13" id="KW-0464">Manganese</keyword>
<dbReference type="AlphaFoldDB" id="A0A1E5KWY4"/>
<dbReference type="OrthoDB" id="1645589at2"/>
<dbReference type="InterPro" id="IPR000056">
    <property type="entry name" value="Ribul_P_3_epim-like"/>
</dbReference>
<dbReference type="InterPro" id="IPR026019">
    <property type="entry name" value="Ribul_P_3_epim"/>
</dbReference>
<evidence type="ECO:0000256" key="2">
    <source>
        <dbReference type="ARBA" id="ARBA00001936"/>
    </source>
</evidence>
<dbReference type="GO" id="GO:0006098">
    <property type="term" value="P:pentose-phosphate shunt"/>
    <property type="evidence" value="ECO:0007669"/>
    <property type="project" value="UniProtKB-UniRule"/>
</dbReference>
<evidence type="ECO:0000256" key="7">
    <source>
        <dbReference type="ARBA" id="ARBA00013188"/>
    </source>
</evidence>
<dbReference type="Proteomes" id="UP000095256">
    <property type="component" value="Unassembled WGS sequence"/>
</dbReference>
<evidence type="ECO:0000256" key="1">
    <source>
        <dbReference type="ARBA" id="ARBA00001782"/>
    </source>
</evidence>
<comment type="caution">
    <text evidence="10">Lacks conserved residue(s) required for the propagation of feature annotation.</text>
</comment>
<reference evidence="15 16" key="1">
    <citation type="submission" date="2016-09" db="EMBL/GenBank/DDBJ databases">
        <authorList>
            <person name="Capua I."/>
            <person name="De Benedictis P."/>
            <person name="Joannis T."/>
            <person name="Lombin L.H."/>
            <person name="Cattoli G."/>
        </authorList>
    </citation>
    <scope>NUCLEOTIDE SEQUENCE [LARGE SCALE GENOMIC DNA]</scope>
    <source>
        <strain evidence="15 16">LMG 25899</strain>
    </source>
</reference>
<evidence type="ECO:0000256" key="5">
    <source>
        <dbReference type="ARBA" id="ARBA00001954"/>
    </source>
</evidence>
<keyword evidence="13" id="KW-0862">Zinc</keyword>
<dbReference type="FunFam" id="3.20.20.70:FF:000004">
    <property type="entry name" value="Ribulose-phosphate 3-epimerase"/>
    <property type="match status" value="1"/>
</dbReference>
<evidence type="ECO:0000313" key="16">
    <source>
        <dbReference type="Proteomes" id="UP000095256"/>
    </source>
</evidence>
<protein>
    <recommendedName>
        <fullName evidence="7 10">Ribulose-phosphate 3-epimerase</fullName>
        <ecNumber evidence="7 10">5.1.3.1</ecNumber>
    </recommendedName>
</protein>
<feature type="binding site" evidence="10 14">
    <location>
        <position position="7"/>
    </location>
    <ligand>
        <name>substrate</name>
    </ligand>
</feature>
<organism evidence="15 16">
    <name type="scientific">Enterococcus rivorum</name>
    <dbReference type="NCBI Taxonomy" id="762845"/>
    <lineage>
        <taxon>Bacteria</taxon>
        <taxon>Bacillati</taxon>
        <taxon>Bacillota</taxon>
        <taxon>Bacilli</taxon>
        <taxon>Lactobacillales</taxon>
        <taxon>Enterococcaceae</taxon>
        <taxon>Enterococcus</taxon>
    </lineage>
</organism>
<comment type="similarity">
    <text evidence="6 10 11">Belongs to the ribulose-phosphate 3-epimerase family.</text>
</comment>
<accession>A0A1E5KWY4</accession>
<comment type="cofactor">
    <cofactor evidence="5">
        <name>Fe(2+)</name>
        <dbReference type="ChEBI" id="CHEBI:29033"/>
    </cofactor>
</comment>
<dbReference type="HAMAP" id="MF_02227">
    <property type="entry name" value="RPE"/>
    <property type="match status" value="1"/>
</dbReference>
<evidence type="ECO:0000256" key="14">
    <source>
        <dbReference type="PIRSR" id="PIRSR001461-3"/>
    </source>
</evidence>
<feature type="binding site" evidence="14">
    <location>
        <position position="176"/>
    </location>
    <ligand>
        <name>substrate</name>
    </ligand>
</feature>
<feature type="active site" description="Proton donor" evidence="10 12">
    <location>
        <position position="174"/>
    </location>
</feature>
<feature type="active site" description="Proton acceptor" evidence="10 12">
    <location>
        <position position="34"/>
    </location>
</feature>
<feature type="binding site" evidence="10 13">
    <location>
        <position position="174"/>
    </location>
    <ligand>
        <name>a divalent metal cation</name>
        <dbReference type="ChEBI" id="CHEBI:60240"/>
    </ligand>
</feature>
<dbReference type="InterPro" id="IPR013785">
    <property type="entry name" value="Aldolase_TIM"/>
</dbReference>
<keyword evidence="13" id="KW-0170">Cobalt</keyword>
<keyword evidence="10 11" id="KW-0119">Carbohydrate metabolism</keyword>
<comment type="catalytic activity">
    <reaction evidence="1 10 11">
        <text>D-ribulose 5-phosphate = D-xylulose 5-phosphate</text>
        <dbReference type="Rhea" id="RHEA:13677"/>
        <dbReference type="ChEBI" id="CHEBI:57737"/>
        <dbReference type="ChEBI" id="CHEBI:58121"/>
        <dbReference type="EC" id="5.1.3.1"/>
    </reaction>
</comment>
<evidence type="ECO:0000256" key="4">
    <source>
        <dbReference type="ARBA" id="ARBA00001947"/>
    </source>
</evidence>
<keyword evidence="9 10" id="KW-0413">Isomerase</keyword>
<dbReference type="GO" id="GO:0046872">
    <property type="term" value="F:metal ion binding"/>
    <property type="evidence" value="ECO:0007669"/>
    <property type="project" value="UniProtKB-UniRule"/>
</dbReference>
<dbReference type="GO" id="GO:0005737">
    <property type="term" value="C:cytoplasm"/>
    <property type="evidence" value="ECO:0007669"/>
    <property type="project" value="UniProtKB-ARBA"/>
</dbReference>
<comment type="cofactor">
    <cofactor evidence="3">
        <name>Co(2+)</name>
        <dbReference type="ChEBI" id="CHEBI:48828"/>
    </cofactor>
</comment>